<dbReference type="eggNOG" id="ENOG5032U5N">
    <property type="taxonomic scope" value="Bacteria"/>
</dbReference>
<evidence type="ECO:0000313" key="3">
    <source>
        <dbReference type="Proteomes" id="UP000030403"/>
    </source>
</evidence>
<sequence>MSFWKDLGKGVGQVAGGVVGGAVGVVGEVTGSKFVSEVGEGIYKSSTYMGEQLGNVTQGAWDIGEGMITKDDSKIDEGFHNIGTGAGNTGRAVYGTVKGVTKSAGEVGGGLLEDDPERWKRGARDLGKTAAIGALGVSLLDVADVVDVNGNEGGNNGVTTPTNNVAIDSNTNHTPLMQEVEQETISVENPNSHHVDAHWVEGHWRDGQWIEGYWRDGDGDTSVNTYDGYEASNPDYQVSPDHYNKA</sequence>
<organism evidence="2 3">
    <name type="scientific">Pontibacillus marinus BH030004 = DSM 16465</name>
    <dbReference type="NCBI Taxonomy" id="1385511"/>
    <lineage>
        <taxon>Bacteria</taxon>
        <taxon>Bacillati</taxon>
        <taxon>Bacillota</taxon>
        <taxon>Bacilli</taxon>
        <taxon>Bacillales</taxon>
        <taxon>Bacillaceae</taxon>
        <taxon>Pontibacillus</taxon>
    </lineage>
</organism>
<proteinExistence type="predicted"/>
<dbReference type="RefSeq" id="WP_036841906.1">
    <property type="nucleotide sequence ID" value="NZ_AVPF01000007.1"/>
</dbReference>
<accession>A0A0A5GEN6</accession>
<comment type="caution">
    <text evidence="2">The sequence shown here is derived from an EMBL/GenBank/DDBJ whole genome shotgun (WGS) entry which is preliminary data.</text>
</comment>
<keyword evidence="3" id="KW-1185">Reference proteome</keyword>
<dbReference type="AlphaFoldDB" id="A0A0A5GEN6"/>
<dbReference type="EMBL" id="AVPF01000007">
    <property type="protein sequence ID" value="KGX90449.1"/>
    <property type="molecule type" value="Genomic_DNA"/>
</dbReference>
<feature type="region of interest" description="Disordered" evidence="1">
    <location>
        <begin position="225"/>
        <end position="246"/>
    </location>
</feature>
<dbReference type="STRING" id="1385511.GCA_000425225_01655"/>
<gene>
    <name evidence="2" type="ORF">N783_16875</name>
</gene>
<protein>
    <submittedName>
        <fullName evidence="2">Uncharacterized protein</fullName>
    </submittedName>
</protein>
<name>A0A0A5GEN6_9BACI</name>
<evidence type="ECO:0000256" key="1">
    <source>
        <dbReference type="SAM" id="MobiDB-lite"/>
    </source>
</evidence>
<dbReference type="OrthoDB" id="2186822at2"/>
<dbReference type="Proteomes" id="UP000030403">
    <property type="component" value="Unassembled WGS sequence"/>
</dbReference>
<reference evidence="2 3" key="1">
    <citation type="submission" date="2013-08" db="EMBL/GenBank/DDBJ databases">
        <authorList>
            <person name="Huang J."/>
            <person name="Wang G."/>
        </authorList>
    </citation>
    <scope>NUCLEOTIDE SEQUENCE [LARGE SCALE GENOMIC DNA]</scope>
    <source>
        <strain evidence="2 3">BH030004</strain>
    </source>
</reference>
<evidence type="ECO:0000313" key="2">
    <source>
        <dbReference type="EMBL" id="KGX90449.1"/>
    </source>
</evidence>